<proteinExistence type="predicted"/>
<keyword evidence="1" id="KW-0812">Transmembrane</keyword>
<protein>
    <submittedName>
        <fullName evidence="2">Uncharacterized protein</fullName>
    </submittedName>
</protein>
<dbReference type="EMBL" id="QJSW01000002">
    <property type="protein sequence ID" value="PYE51466.1"/>
    <property type="molecule type" value="Genomic_DNA"/>
</dbReference>
<accession>A0A2V4VVY4</accession>
<dbReference type="OrthoDB" id="2629516at2"/>
<keyword evidence="1" id="KW-0472">Membrane</keyword>
<evidence type="ECO:0000256" key="1">
    <source>
        <dbReference type="SAM" id="Phobius"/>
    </source>
</evidence>
<reference evidence="2 4" key="1">
    <citation type="submission" date="2018-06" db="EMBL/GenBank/DDBJ databases">
        <title>Genomic Encyclopedia of Type Strains, Phase III (KMG-III): the genomes of soil and plant-associated and newly described type strains.</title>
        <authorList>
            <person name="Whitman W."/>
        </authorList>
    </citation>
    <scope>NUCLEOTIDE SEQUENCE [LARGE SCALE GENOMIC DNA]</scope>
    <source>
        <strain evidence="2 4">CECT 7022</strain>
    </source>
</reference>
<dbReference type="Proteomes" id="UP000509327">
    <property type="component" value="Chromosome"/>
</dbReference>
<keyword evidence="1" id="KW-1133">Transmembrane helix</keyword>
<organism evidence="2 4">
    <name type="scientific">Paenibacillus barcinonensis</name>
    <dbReference type="NCBI Taxonomy" id="198119"/>
    <lineage>
        <taxon>Bacteria</taxon>
        <taxon>Bacillati</taxon>
        <taxon>Bacillota</taxon>
        <taxon>Bacilli</taxon>
        <taxon>Bacillales</taxon>
        <taxon>Paenibacillaceae</taxon>
        <taxon>Paenibacillus</taxon>
    </lineage>
</organism>
<sequence length="128" mass="15665">MSKKEYTYDDPQERGYKKFEITKKQHNHLFPNRKRKWNTTYEYFYNEHRVMLHQFSSKKAIIMTTLLFPVLILFAGLSNFKEAITEMKWLYNEKKYGKFSSDWISKGQYHKGDNEKYFEIIRVIEQGK</sequence>
<dbReference type="Proteomes" id="UP000247790">
    <property type="component" value="Unassembled WGS sequence"/>
</dbReference>
<evidence type="ECO:0000313" key="4">
    <source>
        <dbReference type="Proteomes" id="UP000247790"/>
    </source>
</evidence>
<dbReference type="RefSeq" id="WP_110894535.1">
    <property type="nucleotide sequence ID" value="NZ_CP054614.1"/>
</dbReference>
<dbReference type="EMBL" id="CP054614">
    <property type="protein sequence ID" value="QKS55856.1"/>
    <property type="molecule type" value="Genomic_DNA"/>
</dbReference>
<evidence type="ECO:0000313" key="5">
    <source>
        <dbReference type="Proteomes" id="UP000509327"/>
    </source>
</evidence>
<keyword evidence="5" id="KW-1185">Reference proteome</keyword>
<evidence type="ECO:0000313" key="3">
    <source>
        <dbReference type="EMBL" id="QKS55856.1"/>
    </source>
</evidence>
<dbReference type="AlphaFoldDB" id="A0A2V4VVY4"/>
<gene>
    <name evidence="2" type="ORF">DFQ00_102260</name>
    <name evidence="3" type="ORF">HUB98_05605</name>
</gene>
<feature type="transmembrane region" description="Helical" evidence="1">
    <location>
        <begin position="60"/>
        <end position="80"/>
    </location>
</feature>
<reference evidence="3 5" key="2">
    <citation type="submission" date="2020-06" db="EMBL/GenBank/DDBJ databases">
        <title>Complete genome of Paenibacillus barcinonensis KACC11450.</title>
        <authorList>
            <person name="Kim M."/>
            <person name="Park Y.-J."/>
            <person name="Shin J.-H."/>
        </authorList>
    </citation>
    <scope>NUCLEOTIDE SEQUENCE [LARGE SCALE GENOMIC DNA]</scope>
    <source>
        <strain evidence="3 5">KACC11450</strain>
    </source>
</reference>
<evidence type="ECO:0000313" key="2">
    <source>
        <dbReference type="EMBL" id="PYE51466.1"/>
    </source>
</evidence>
<name>A0A2V4VVY4_PAEBA</name>